<reference evidence="1 2" key="1">
    <citation type="submission" date="2018-11" db="EMBL/GenBank/DDBJ databases">
        <authorList>
            <consortium name="Pathogen Informatics"/>
        </authorList>
    </citation>
    <scope>NUCLEOTIDE SEQUENCE [LARGE SCALE GENOMIC DNA]</scope>
</reference>
<dbReference type="Proteomes" id="UP000270094">
    <property type="component" value="Unassembled WGS sequence"/>
</dbReference>
<evidence type="ECO:0000313" key="2">
    <source>
        <dbReference type="Proteomes" id="UP000270094"/>
    </source>
</evidence>
<keyword evidence="2" id="KW-1185">Reference proteome</keyword>
<protein>
    <submittedName>
        <fullName evidence="1">Uncharacterized protein</fullName>
    </submittedName>
</protein>
<dbReference type="OrthoDB" id="5811793at2759"/>
<dbReference type="AlphaFoldDB" id="A0A3P7IJK1"/>
<sequence length="234" mass="26695">MDKNILKSGLFAPFEVSRLVISGLPQKAVEFRWVTYKSQQSRAIIIPYAQICCGVDFGFNFRTFVIKRLILKDLSLTDKLIEFLRVQLDHSDISSLKELSLHSVDFSSSNSLTLHRLLAIVGKYIEIFEVKMSGIYEISKTGEFQLDQSKGMRPDSVTDAHVAQLNVATLRRVVIDGVRFVNPRRGAVLQVGNDSLLRFIAHKNFPTLLLDRCNVTTNMVCDYTEVRWEYLAKF</sequence>
<name>A0A3P7IJK1_STRVU</name>
<proteinExistence type="predicted"/>
<accession>A0A3P7IJK1</accession>
<dbReference type="EMBL" id="UYYB01029956">
    <property type="protein sequence ID" value="VDM73311.1"/>
    <property type="molecule type" value="Genomic_DNA"/>
</dbReference>
<evidence type="ECO:0000313" key="1">
    <source>
        <dbReference type="EMBL" id="VDM73311.1"/>
    </source>
</evidence>
<gene>
    <name evidence="1" type="ORF">SVUK_LOCUS8309</name>
</gene>
<organism evidence="1 2">
    <name type="scientific">Strongylus vulgaris</name>
    <name type="common">Blood worm</name>
    <dbReference type="NCBI Taxonomy" id="40348"/>
    <lineage>
        <taxon>Eukaryota</taxon>
        <taxon>Metazoa</taxon>
        <taxon>Ecdysozoa</taxon>
        <taxon>Nematoda</taxon>
        <taxon>Chromadorea</taxon>
        <taxon>Rhabditida</taxon>
        <taxon>Rhabditina</taxon>
        <taxon>Rhabditomorpha</taxon>
        <taxon>Strongyloidea</taxon>
        <taxon>Strongylidae</taxon>
        <taxon>Strongylus</taxon>
    </lineage>
</organism>